<evidence type="ECO:0000313" key="2">
    <source>
        <dbReference type="EMBL" id="KAG7816885.1"/>
    </source>
</evidence>
<feature type="compositionally biased region" description="Polar residues" evidence="1">
    <location>
        <begin position="346"/>
        <end position="364"/>
    </location>
</feature>
<feature type="compositionally biased region" description="Low complexity" evidence="1">
    <location>
        <begin position="793"/>
        <end position="802"/>
    </location>
</feature>
<accession>A0AAN6I3Y5</accession>
<feature type="compositionally biased region" description="Basic and acidic residues" evidence="1">
    <location>
        <begin position="582"/>
        <end position="592"/>
    </location>
</feature>
<feature type="compositionally biased region" description="Polar residues" evidence="1">
    <location>
        <begin position="723"/>
        <end position="746"/>
    </location>
</feature>
<comment type="caution">
    <text evidence="2">The sequence shown here is derived from an EMBL/GenBank/DDBJ whole genome shotgun (WGS) entry which is preliminary data.</text>
</comment>
<dbReference type="EMBL" id="JAHLUX010000009">
    <property type="protein sequence ID" value="KAG7816885.1"/>
    <property type="molecule type" value="Genomic_DNA"/>
</dbReference>
<dbReference type="Proteomes" id="UP001196530">
    <property type="component" value="Unassembled WGS sequence"/>
</dbReference>
<feature type="region of interest" description="Disordered" evidence="1">
    <location>
        <begin position="97"/>
        <end position="155"/>
    </location>
</feature>
<feature type="compositionally biased region" description="Low complexity" evidence="1">
    <location>
        <begin position="691"/>
        <end position="707"/>
    </location>
</feature>
<feature type="compositionally biased region" description="Low complexity" evidence="1">
    <location>
        <begin position="609"/>
        <end position="622"/>
    </location>
</feature>
<feature type="region of interest" description="Disordered" evidence="1">
    <location>
        <begin position="1"/>
        <end position="23"/>
    </location>
</feature>
<protein>
    <submittedName>
        <fullName evidence="2">Uncharacterized protein</fullName>
    </submittedName>
</protein>
<name>A0AAN6I3Y5_PICAN</name>
<reference evidence="2" key="1">
    <citation type="journal article" date="2021" name="G3 (Bethesda)">
        <title>Genomic diversity, chromosomal rearrangements, and interspecies hybridization in the ogataea polymorpha species complex.</title>
        <authorList>
            <person name="Hanson S.J."/>
            <person name="Cinneide E.O."/>
            <person name="Salzberg L.I."/>
            <person name="Wolfe K.H."/>
            <person name="McGowan J."/>
            <person name="Fitzpatrick D.A."/>
            <person name="Matlin K."/>
        </authorList>
    </citation>
    <scope>NUCLEOTIDE SEQUENCE</scope>
    <source>
        <strain evidence="2">61-244</strain>
    </source>
</reference>
<dbReference type="GeneID" id="66128400"/>
<dbReference type="AlphaFoldDB" id="A0AAN6I3Y5"/>
<proteinExistence type="predicted"/>
<organism evidence="2 3">
    <name type="scientific">Pichia angusta</name>
    <name type="common">Yeast</name>
    <name type="synonym">Hansenula polymorpha</name>
    <dbReference type="NCBI Taxonomy" id="870730"/>
    <lineage>
        <taxon>Eukaryota</taxon>
        <taxon>Fungi</taxon>
        <taxon>Dikarya</taxon>
        <taxon>Ascomycota</taxon>
        <taxon>Saccharomycotina</taxon>
        <taxon>Pichiomycetes</taxon>
        <taxon>Pichiales</taxon>
        <taxon>Pichiaceae</taxon>
        <taxon>Ogataea</taxon>
    </lineage>
</organism>
<feature type="compositionally biased region" description="Polar residues" evidence="1">
    <location>
        <begin position="44"/>
        <end position="73"/>
    </location>
</feature>
<feature type="compositionally biased region" description="Polar residues" evidence="1">
    <location>
        <begin position="105"/>
        <end position="119"/>
    </location>
</feature>
<feature type="compositionally biased region" description="Basic and acidic residues" evidence="1">
    <location>
        <begin position="265"/>
        <end position="275"/>
    </location>
</feature>
<feature type="compositionally biased region" description="Basic residues" evidence="1">
    <location>
        <begin position="811"/>
        <end position="825"/>
    </location>
</feature>
<evidence type="ECO:0000313" key="3">
    <source>
        <dbReference type="Proteomes" id="UP001196530"/>
    </source>
</evidence>
<feature type="region of interest" description="Disordered" evidence="1">
    <location>
        <begin position="265"/>
        <end position="825"/>
    </location>
</feature>
<feature type="compositionally biased region" description="Basic and acidic residues" evidence="1">
    <location>
        <begin position="511"/>
        <end position="522"/>
    </location>
</feature>
<feature type="compositionally biased region" description="Basic and acidic residues" evidence="1">
    <location>
        <begin position="408"/>
        <end position="421"/>
    </location>
</feature>
<dbReference type="RefSeq" id="XP_043058416.1">
    <property type="nucleotide sequence ID" value="XM_043205037.1"/>
</dbReference>
<gene>
    <name evidence="2" type="ORF">KL928_004349</name>
</gene>
<feature type="compositionally biased region" description="Basic and acidic residues" evidence="1">
    <location>
        <begin position="456"/>
        <end position="469"/>
    </location>
</feature>
<sequence length="825" mass="86947">MESSLKRVFSGTPDPSARPSKLKKLTSSILNIFQRPKDAHLDVSGSQPSRPNTSIAPNLSLNHDSFRSQSSPITARQLEQYYESIKRENNMLSSRLRDADDSLKAESTSLGDETVLNGTARSPAPPAAAKRKASASASHPPPKQPKKPTPSFSIDPIERAQLVVLKRRMQQDKYRKSRMAYLRDHTRNLVHTSSSVSASSKYVDTSVETVEHAPELATKTTSVQKIPKERLNQHGIFKAVLDYDDTDEEPEAKKVEVKPLTEKIKFAPKKDEQFAPEKLATSFDTATKPKFVPEKKPEQPLESAPLKPTPAFTFTDKKQTDSPTFSLKAADTVPKSADSKPDVPSFSLSNGSSAPSVSLPSTAGKSEDEEPKRKRFTFGSKPDESSKPAPAFSFNTDSAKPLFSFSKPEQKPEQPEQKGAAESKPSSAFSFGAKPADSADKAALPSFSFGSQTKPAVEKNEEKSQEESKPAPSAAFSFGSKPQTPAVSFSKPAEESAKPAAPTFSFGSKTEPAKPEPAKKPETPAFSFGAKPAETTQQKDEPNKPATPSFSFGPKPAEQATQPSETAKPAFSFSSNSFGAKPAEKDEQKPAESKPFSFGAAKPAFSFGSQPSQAAAVPASSSFGAPAGTASNPASGSVFGSAAQASTPSSSTSGFSFGAAPKPAAPAAPAAQPAPAFSFGTSQGFAFGKPANSANGSANSAGSGSSAFGQPAQPAQPGFGLSGSLTNPGAGQSVFGGSTPQQQNKIFNLDGTHFGQAQPQAQTPSTFGGFNPSRSATPNFDFTGASSSANVDPSSVFSAAPSTTPPPNTQTRRKIYPRSMLRGRR</sequence>
<evidence type="ECO:0000256" key="1">
    <source>
        <dbReference type="SAM" id="MobiDB-lite"/>
    </source>
</evidence>
<feature type="region of interest" description="Disordered" evidence="1">
    <location>
        <begin position="39"/>
        <end position="73"/>
    </location>
</feature>
<feature type="compositionally biased region" description="Polar residues" evidence="1">
    <location>
        <begin position="755"/>
        <end position="792"/>
    </location>
</feature>
<feature type="compositionally biased region" description="Low complexity" evidence="1">
    <location>
        <begin position="641"/>
        <end position="676"/>
    </location>
</feature>